<evidence type="ECO:0000313" key="8">
    <source>
        <dbReference type="Proteomes" id="UP000440578"/>
    </source>
</evidence>
<dbReference type="Pfam" id="PF11409">
    <property type="entry name" value="SARA"/>
    <property type="match status" value="1"/>
</dbReference>
<dbReference type="InterPro" id="IPR037145">
    <property type="entry name" value="SARA_Smad-bd_sf"/>
</dbReference>
<dbReference type="PANTHER" id="PTHR46319:SF3">
    <property type="entry name" value="ZINC FINGER FYVE DOMAIN-CONTAINING PROTEIN"/>
    <property type="match status" value="1"/>
</dbReference>
<feature type="compositionally biased region" description="Low complexity" evidence="5">
    <location>
        <begin position="19"/>
        <end position="41"/>
    </location>
</feature>
<dbReference type="SMART" id="SM01422">
    <property type="entry name" value="SARA"/>
    <property type="match status" value="1"/>
</dbReference>
<dbReference type="Proteomes" id="UP000440578">
    <property type="component" value="Unassembled WGS sequence"/>
</dbReference>
<dbReference type="InterPro" id="IPR017455">
    <property type="entry name" value="Znf_FYVE-rel"/>
</dbReference>
<comment type="caution">
    <text evidence="7">The sequence shown here is derived from an EMBL/GenBank/DDBJ whole genome shotgun (WGS) entry which is preliminary data.</text>
</comment>
<dbReference type="InterPro" id="IPR013083">
    <property type="entry name" value="Znf_RING/FYVE/PHD"/>
</dbReference>
<feature type="compositionally biased region" description="Acidic residues" evidence="5">
    <location>
        <begin position="42"/>
        <end position="60"/>
    </location>
</feature>
<dbReference type="GO" id="GO:0016197">
    <property type="term" value="P:endosomal transport"/>
    <property type="evidence" value="ECO:0007669"/>
    <property type="project" value="TreeGrafter"/>
</dbReference>
<dbReference type="Gene3D" id="3.30.1360.220">
    <property type="entry name" value="Domain of unknown function (DUF3480), N-terminal subdomain"/>
    <property type="match status" value="1"/>
</dbReference>
<evidence type="ECO:0000256" key="2">
    <source>
        <dbReference type="ARBA" id="ARBA00022771"/>
    </source>
</evidence>
<evidence type="ECO:0000256" key="1">
    <source>
        <dbReference type="ARBA" id="ARBA00022723"/>
    </source>
</evidence>
<name>A0A6A4WYY9_AMPAM</name>
<dbReference type="SMART" id="SM00064">
    <property type="entry name" value="FYVE"/>
    <property type="match status" value="1"/>
</dbReference>
<dbReference type="Pfam" id="PF11979">
    <property type="entry name" value="SARA_C"/>
    <property type="match status" value="1"/>
</dbReference>
<dbReference type="SMART" id="SM01421">
    <property type="entry name" value="DUF3480"/>
    <property type="match status" value="1"/>
</dbReference>
<keyword evidence="2 4" id="KW-0863">Zinc-finger</keyword>
<keyword evidence="8" id="KW-1185">Reference proteome</keyword>
<evidence type="ECO:0000256" key="4">
    <source>
        <dbReference type="PROSITE-ProRule" id="PRU00091"/>
    </source>
</evidence>
<dbReference type="AlphaFoldDB" id="A0A6A4WYY9"/>
<sequence>MEKFAVDLDAVLDEFELNEAPSVAAPTVAEPTAAAETTPEPAETDQEPAEADPEPAEAEQEPVRFRPADDVSDSELETYLEELEGDDTGGNAAATYEEARLAAGRPAAVPAPSGGATPPRGQLVSLSDEDKNLGKVAPVWVPDEDAVACMECSLRFTVIRRRHHCRACGRLLCSACCSERICLDYMEFREGRVCSRCKRTIDRVQQESRVVSAGGASPSHHQMARPPNPNNPMEYCSTVPPTQQASHNAPPPTVMVPSGVLKRSENSGGRTPSREAKQVMFSDGIRPGGDLTEPARPSGQRGAGADPELRRPPHRRTARLGRGPDRSPAAILKDAKGCKDLAWKPESGKLPPIYQAGSAGSAVKQSTPEETIVSMIRAERDLPWSFLINKNLMVVVKMFKLDCCVGRTCWIFTSHGLSTVGQEEVVVILESLPDEAALPKDIFFFYHHLFAEAAKGHFVTELGNTLFSAPFLGSKDHGGFLYLRPTFQCLHNVPAPPQPFLVAVLIQKWEAPWAKVFPLRLLLRLGAEFRYYPCPLVSVRHRKPVFYEVGHTIINLLADFRNFAYVLPTVHGMHIHMEEQETSVLIPRNRFNQVLKAINNSNDHVLALGASFSREADSHLVCMQNEDGQYQTQAINIQNRPRQVTGASFVVFNGALKSAAGVTAKSSIVEDGLMFQISPDTMETLRGNLRQMQDFKIECGPVGQPPDEVINIKWVEDDRSHNLGVRSVIDDKPLDGIPSIRVHSGTDYVGDSKLIRWTEVYLIKVTESVARSSSEPPDFSRLAEEVARGTCVALTPHLPLLADSERTRIGLRATVDRDTVCYEAGSNGEALPPSCMSLLDSELVPVLHRYAAEVPDSPTCLELLFHVIDR</sequence>
<dbReference type="EMBL" id="VIIS01000139">
    <property type="protein sequence ID" value="KAF0312716.1"/>
    <property type="molecule type" value="Genomic_DNA"/>
</dbReference>
<dbReference type="Gene3D" id="3.30.40.10">
    <property type="entry name" value="Zinc/RING finger domain, C3HC4 (zinc finger)"/>
    <property type="match status" value="1"/>
</dbReference>
<dbReference type="SUPFAM" id="SSF57903">
    <property type="entry name" value="FYVE/PHD zinc finger"/>
    <property type="match status" value="1"/>
</dbReference>
<dbReference type="Pfam" id="PF01363">
    <property type="entry name" value="FYVE"/>
    <property type="match status" value="1"/>
</dbReference>
<protein>
    <submittedName>
        <fullName evidence="7">Zinc finger FYVE domain-containing protein 9</fullName>
    </submittedName>
</protein>
<dbReference type="PROSITE" id="PS50178">
    <property type="entry name" value="ZF_FYVE"/>
    <property type="match status" value="1"/>
</dbReference>
<evidence type="ECO:0000256" key="3">
    <source>
        <dbReference type="ARBA" id="ARBA00022833"/>
    </source>
</evidence>
<accession>A0A6A4WYY9</accession>
<dbReference type="Gene3D" id="3.30.500.40">
    <property type="match status" value="1"/>
</dbReference>
<evidence type="ECO:0000256" key="5">
    <source>
        <dbReference type="SAM" id="MobiDB-lite"/>
    </source>
</evidence>
<dbReference type="InterPro" id="IPR024608">
    <property type="entry name" value="SARA-like_SBD"/>
</dbReference>
<dbReference type="CDD" id="cd15729">
    <property type="entry name" value="FYVE_endofin"/>
    <property type="match status" value="1"/>
</dbReference>
<gene>
    <name evidence="7" type="primary">ZFYVE9</name>
    <name evidence="7" type="ORF">FJT64_016565</name>
</gene>
<reference evidence="7 8" key="1">
    <citation type="submission" date="2019-07" db="EMBL/GenBank/DDBJ databases">
        <title>Draft genome assembly of a fouling barnacle, Amphibalanus amphitrite (Darwin, 1854): The first reference genome for Thecostraca.</title>
        <authorList>
            <person name="Kim W."/>
        </authorList>
    </citation>
    <scope>NUCLEOTIDE SEQUENCE [LARGE SCALE GENOMIC DNA]</scope>
    <source>
        <strain evidence="7">SNU_AA5</strain>
        <tissue evidence="7">Soma without cirri and trophi</tissue>
    </source>
</reference>
<dbReference type="PANTHER" id="PTHR46319">
    <property type="entry name" value="ZINC FINGER FYVE DOMAIN-CONTAINING PROTEIN"/>
    <property type="match status" value="1"/>
</dbReference>
<feature type="region of interest" description="Disordered" evidence="5">
    <location>
        <begin position="208"/>
        <end position="330"/>
    </location>
</feature>
<dbReference type="GO" id="GO:0008270">
    <property type="term" value="F:zinc ion binding"/>
    <property type="evidence" value="ECO:0007669"/>
    <property type="project" value="UniProtKB-KW"/>
</dbReference>
<feature type="domain" description="FYVE-type" evidence="6">
    <location>
        <begin position="143"/>
        <end position="202"/>
    </location>
</feature>
<dbReference type="GO" id="GO:0031901">
    <property type="term" value="C:early endosome membrane"/>
    <property type="evidence" value="ECO:0007669"/>
    <property type="project" value="TreeGrafter"/>
</dbReference>
<dbReference type="InterPro" id="IPR011011">
    <property type="entry name" value="Znf_FYVE_PHD"/>
</dbReference>
<dbReference type="FunFam" id="3.30.40.10:FF:000084">
    <property type="entry name" value="Zinc finger, FYVE domain-containing 9b"/>
    <property type="match status" value="1"/>
</dbReference>
<keyword evidence="3" id="KW-0862">Zinc</keyword>
<feature type="region of interest" description="Disordered" evidence="5">
    <location>
        <begin position="18"/>
        <end position="74"/>
    </location>
</feature>
<dbReference type="Gene3D" id="4.10.720.10">
    <property type="entry name" value="Smad anchor for receptor activation, Smad-binding domain"/>
    <property type="match status" value="1"/>
</dbReference>
<dbReference type="InterPro" id="IPR022557">
    <property type="entry name" value="SARA-like_C"/>
</dbReference>
<evidence type="ECO:0000313" key="7">
    <source>
        <dbReference type="EMBL" id="KAF0312716.1"/>
    </source>
</evidence>
<organism evidence="7 8">
    <name type="scientific">Amphibalanus amphitrite</name>
    <name type="common">Striped barnacle</name>
    <name type="synonym">Balanus amphitrite</name>
    <dbReference type="NCBI Taxonomy" id="1232801"/>
    <lineage>
        <taxon>Eukaryota</taxon>
        <taxon>Metazoa</taxon>
        <taxon>Ecdysozoa</taxon>
        <taxon>Arthropoda</taxon>
        <taxon>Crustacea</taxon>
        <taxon>Multicrustacea</taxon>
        <taxon>Cirripedia</taxon>
        <taxon>Thoracica</taxon>
        <taxon>Thoracicalcarea</taxon>
        <taxon>Balanomorpha</taxon>
        <taxon>Balanoidea</taxon>
        <taxon>Balanidae</taxon>
        <taxon>Amphibalaninae</taxon>
        <taxon>Amphibalanus</taxon>
    </lineage>
</organism>
<proteinExistence type="predicted"/>
<dbReference type="InterPro" id="IPR000306">
    <property type="entry name" value="Znf_FYVE"/>
</dbReference>
<evidence type="ECO:0000259" key="6">
    <source>
        <dbReference type="PROSITE" id="PS50178"/>
    </source>
</evidence>
<keyword evidence="1" id="KW-0479">Metal-binding</keyword>
<dbReference type="OrthoDB" id="5872154at2759"/>